<gene>
    <name evidence="1" type="ORF">O6P43_022210</name>
</gene>
<accession>A0AAD7LCT8</accession>
<sequence length="108" mass="11956">MNWLDPSQHAGVVPNEYLNVCPQDGDAEAAGIANSMPHLKNLELRFSKLSAKGHTSICQGCTNLEYLDLFGCANLTSRDIPNATSNLKHLKEIKKPNFDMVRHLHVSL</sequence>
<organism evidence="1 2">
    <name type="scientific">Quillaja saponaria</name>
    <name type="common">Soap bark tree</name>
    <dbReference type="NCBI Taxonomy" id="32244"/>
    <lineage>
        <taxon>Eukaryota</taxon>
        <taxon>Viridiplantae</taxon>
        <taxon>Streptophyta</taxon>
        <taxon>Embryophyta</taxon>
        <taxon>Tracheophyta</taxon>
        <taxon>Spermatophyta</taxon>
        <taxon>Magnoliopsida</taxon>
        <taxon>eudicotyledons</taxon>
        <taxon>Gunneridae</taxon>
        <taxon>Pentapetalae</taxon>
        <taxon>rosids</taxon>
        <taxon>fabids</taxon>
        <taxon>Fabales</taxon>
        <taxon>Quillajaceae</taxon>
        <taxon>Quillaja</taxon>
    </lineage>
</organism>
<evidence type="ECO:0000313" key="2">
    <source>
        <dbReference type="Proteomes" id="UP001163823"/>
    </source>
</evidence>
<dbReference type="Gene3D" id="3.80.10.10">
    <property type="entry name" value="Ribonuclease Inhibitor"/>
    <property type="match status" value="1"/>
</dbReference>
<dbReference type="InterPro" id="IPR032675">
    <property type="entry name" value="LRR_dom_sf"/>
</dbReference>
<dbReference type="KEGG" id="qsa:O6P43_022210"/>
<dbReference type="Proteomes" id="UP001163823">
    <property type="component" value="Chromosome 9"/>
</dbReference>
<reference evidence="1" key="1">
    <citation type="journal article" date="2023" name="Science">
        <title>Elucidation of the pathway for biosynthesis of saponin adjuvants from the soapbark tree.</title>
        <authorList>
            <person name="Reed J."/>
            <person name="Orme A."/>
            <person name="El-Demerdash A."/>
            <person name="Owen C."/>
            <person name="Martin L.B.B."/>
            <person name="Misra R.C."/>
            <person name="Kikuchi S."/>
            <person name="Rejzek M."/>
            <person name="Martin A.C."/>
            <person name="Harkess A."/>
            <person name="Leebens-Mack J."/>
            <person name="Louveau T."/>
            <person name="Stephenson M.J."/>
            <person name="Osbourn A."/>
        </authorList>
    </citation>
    <scope>NUCLEOTIDE SEQUENCE</scope>
    <source>
        <strain evidence="1">S10</strain>
    </source>
</reference>
<protein>
    <submittedName>
        <fullName evidence="1">F-box protein SKIP1</fullName>
    </submittedName>
</protein>
<keyword evidence="2" id="KW-1185">Reference proteome</keyword>
<dbReference type="SUPFAM" id="SSF52047">
    <property type="entry name" value="RNI-like"/>
    <property type="match status" value="1"/>
</dbReference>
<name>A0AAD7LCT8_QUISA</name>
<dbReference type="AlphaFoldDB" id="A0AAD7LCT8"/>
<comment type="caution">
    <text evidence="1">The sequence shown here is derived from an EMBL/GenBank/DDBJ whole genome shotgun (WGS) entry which is preliminary data.</text>
</comment>
<proteinExistence type="predicted"/>
<evidence type="ECO:0000313" key="1">
    <source>
        <dbReference type="EMBL" id="KAJ7955657.1"/>
    </source>
</evidence>
<dbReference type="EMBL" id="JARAOO010000009">
    <property type="protein sequence ID" value="KAJ7955657.1"/>
    <property type="molecule type" value="Genomic_DNA"/>
</dbReference>